<organism evidence="1 2">
    <name type="scientific">Paenibacillus nuruki</name>
    <dbReference type="NCBI Taxonomy" id="1886670"/>
    <lineage>
        <taxon>Bacteria</taxon>
        <taxon>Bacillati</taxon>
        <taxon>Bacillota</taxon>
        <taxon>Bacilli</taxon>
        <taxon>Bacillales</taxon>
        <taxon>Paenibacillaceae</taxon>
        <taxon>Paenibacillus</taxon>
    </lineage>
</organism>
<name>A0A1E3L3G2_9BACL</name>
<dbReference type="STRING" id="1886670.PTI45_02276"/>
<accession>A0A1E3L3G2</accession>
<gene>
    <name evidence="1" type="ORF">PTI45_02276</name>
</gene>
<dbReference type="EMBL" id="MDER01000039">
    <property type="protein sequence ID" value="ODP28286.1"/>
    <property type="molecule type" value="Genomic_DNA"/>
</dbReference>
<dbReference type="Proteomes" id="UP000094578">
    <property type="component" value="Unassembled WGS sequence"/>
</dbReference>
<comment type="caution">
    <text evidence="1">The sequence shown here is derived from an EMBL/GenBank/DDBJ whole genome shotgun (WGS) entry which is preliminary data.</text>
</comment>
<protein>
    <submittedName>
        <fullName evidence="1">Uncharacterized protein</fullName>
    </submittedName>
</protein>
<evidence type="ECO:0000313" key="1">
    <source>
        <dbReference type="EMBL" id="ODP28286.1"/>
    </source>
</evidence>
<dbReference type="AlphaFoldDB" id="A0A1E3L3G2"/>
<proteinExistence type="predicted"/>
<evidence type="ECO:0000313" key="2">
    <source>
        <dbReference type="Proteomes" id="UP000094578"/>
    </source>
</evidence>
<sequence>MKKSMILLTLFLGLINVIALISDLRMPIQVLEHGIGIKK</sequence>
<keyword evidence="2" id="KW-1185">Reference proteome</keyword>
<reference evidence="1 2" key="1">
    <citation type="submission" date="2016-08" db="EMBL/GenBank/DDBJ databases">
        <title>Genome sequencing of Paenibacillus sp. TI45-13ar, isolated from Korean traditional nuruk.</title>
        <authorList>
            <person name="Kim S.-J."/>
        </authorList>
    </citation>
    <scope>NUCLEOTIDE SEQUENCE [LARGE SCALE GENOMIC DNA]</scope>
    <source>
        <strain evidence="1 2">TI45-13ar</strain>
    </source>
</reference>